<evidence type="ECO:0000313" key="2">
    <source>
        <dbReference type="Proteomes" id="UP001597601"/>
    </source>
</evidence>
<dbReference type="RefSeq" id="WP_377125461.1">
    <property type="nucleotide sequence ID" value="NZ_JBHUHN010000001.1"/>
</dbReference>
<reference evidence="2" key="1">
    <citation type="journal article" date="2019" name="Int. J. Syst. Evol. Microbiol.">
        <title>The Global Catalogue of Microorganisms (GCM) 10K type strain sequencing project: providing services to taxonomists for standard genome sequencing and annotation.</title>
        <authorList>
            <consortium name="The Broad Institute Genomics Platform"/>
            <consortium name="The Broad Institute Genome Sequencing Center for Infectious Disease"/>
            <person name="Wu L."/>
            <person name="Ma J."/>
        </authorList>
    </citation>
    <scope>NUCLEOTIDE SEQUENCE [LARGE SCALE GENOMIC DNA]</scope>
    <source>
        <strain evidence="2">KCTC 52232</strain>
    </source>
</reference>
<evidence type="ECO:0000313" key="1">
    <source>
        <dbReference type="EMBL" id="MFD2864637.1"/>
    </source>
</evidence>
<dbReference type="EMBL" id="JBHUON010000007">
    <property type="protein sequence ID" value="MFD2864637.1"/>
    <property type="molecule type" value="Genomic_DNA"/>
</dbReference>
<sequence length="109" mass="12391">MKIITLHTATTPDKLLSHVQQNLNPMFAQQRQQTINFTVGIVNDAVEISQPDMYEGALFTIAINEKELWITRNEHYVDDVNSLTIESILASLFEDLTDDIRGVEMIQEG</sequence>
<accession>A0ABW5XN65</accession>
<protein>
    <submittedName>
        <fullName evidence="1">Uncharacterized protein</fullName>
    </submittedName>
</protein>
<keyword evidence="2" id="KW-1185">Reference proteome</keyword>
<proteinExistence type="predicted"/>
<gene>
    <name evidence="1" type="ORF">ACFSYC_08045</name>
</gene>
<dbReference type="Proteomes" id="UP001597601">
    <property type="component" value="Unassembled WGS sequence"/>
</dbReference>
<organism evidence="1 2">
    <name type="scientific">Mucilaginibacter antarcticus</name>
    <dbReference type="NCBI Taxonomy" id="1855725"/>
    <lineage>
        <taxon>Bacteria</taxon>
        <taxon>Pseudomonadati</taxon>
        <taxon>Bacteroidota</taxon>
        <taxon>Sphingobacteriia</taxon>
        <taxon>Sphingobacteriales</taxon>
        <taxon>Sphingobacteriaceae</taxon>
        <taxon>Mucilaginibacter</taxon>
    </lineage>
</organism>
<name>A0ABW5XN65_9SPHI</name>
<comment type="caution">
    <text evidence="1">The sequence shown here is derived from an EMBL/GenBank/DDBJ whole genome shotgun (WGS) entry which is preliminary data.</text>
</comment>